<evidence type="ECO:0000256" key="1">
    <source>
        <dbReference type="SAM" id="MobiDB-lite"/>
    </source>
</evidence>
<feature type="compositionally biased region" description="Basic residues" evidence="1">
    <location>
        <begin position="63"/>
        <end position="75"/>
    </location>
</feature>
<comment type="caution">
    <text evidence="3">The sequence shown here is derived from an EMBL/GenBank/DDBJ whole genome shotgun (WGS) entry which is preliminary data.</text>
</comment>
<accession>A0A9Q0M8I8</accession>
<feature type="region of interest" description="Disordered" evidence="1">
    <location>
        <begin position="63"/>
        <end position="109"/>
    </location>
</feature>
<name>A0A9Q0M8I8_BLOTA</name>
<keyword evidence="2" id="KW-0732">Signal</keyword>
<keyword evidence="4" id="KW-1185">Reference proteome</keyword>
<feature type="signal peptide" evidence="2">
    <location>
        <begin position="1"/>
        <end position="26"/>
    </location>
</feature>
<sequence>MTTKLFNVRLALMVLVLQLLLPSLNSQPNDVLSHEQAVAERGLLDFFLQNSWNDDESTVPLVRRRRCRGGRRGGRRGGGGGGGGGGDGGGGDGGGGDGGGGDGGDGGDD</sequence>
<organism evidence="3 4">
    <name type="scientific">Blomia tropicalis</name>
    <name type="common">Mite</name>
    <dbReference type="NCBI Taxonomy" id="40697"/>
    <lineage>
        <taxon>Eukaryota</taxon>
        <taxon>Metazoa</taxon>
        <taxon>Ecdysozoa</taxon>
        <taxon>Arthropoda</taxon>
        <taxon>Chelicerata</taxon>
        <taxon>Arachnida</taxon>
        <taxon>Acari</taxon>
        <taxon>Acariformes</taxon>
        <taxon>Sarcoptiformes</taxon>
        <taxon>Astigmata</taxon>
        <taxon>Glycyphagoidea</taxon>
        <taxon>Echimyopodidae</taxon>
        <taxon>Blomia</taxon>
    </lineage>
</organism>
<protein>
    <submittedName>
        <fullName evidence="3">Uncharacterized protein</fullName>
    </submittedName>
</protein>
<gene>
    <name evidence="3" type="ORF">RDWZM_005012</name>
</gene>
<feature type="chain" id="PRO_5040361197" evidence="2">
    <location>
        <begin position="27"/>
        <end position="109"/>
    </location>
</feature>
<reference evidence="3" key="1">
    <citation type="submission" date="2022-12" db="EMBL/GenBank/DDBJ databases">
        <title>Genome assemblies of Blomia tropicalis.</title>
        <authorList>
            <person name="Cui Y."/>
        </authorList>
    </citation>
    <scope>NUCLEOTIDE SEQUENCE</scope>
    <source>
        <tissue evidence="3">Adult mites</tissue>
    </source>
</reference>
<dbReference type="AlphaFoldDB" id="A0A9Q0M8I8"/>
<dbReference type="EMBL" id="JAPWDV010000002">
    <property type="protein sequence ID" value="KAJ6219200.1"/>
    <property type="molecule type" value="Genomic_DNA"/>
</dbReference>
<evidence type="ECO:0000313" key="3">
    <source>
        <dbReference type="EMBL" id="KAJ6219200.1"/>
    </source>
</evidence>
<evidence type="ECO:0000313" key="4">
    <source>
        <dbReference type="Proteomes" id="UP001142055"/>
    </source>
</evidence>
<feature type="compositionally biased region" description="Gly residues" evidence="1">
    <location>
        <begin position="76"/>
        <end position="109"/>
    </location>
</feature>
<proteinExistence type="predicted"/>
<evidence type="ECO:0000256" key="2">
    <source>
        <dbReference type="SAM" id="SignalP"/>
    </source>
</evidence>
<dbReference type="Proteomes" id="UP001142055">
    <property type="component" value="Chromosome 2"/>
</dbReference>